<evidence type="ECO:0000256" key="1">
    <source>
        <dbReference type="SAM" id="Phobius"/>
    </source>
</evidence>
<dbReference type="AlphaFoldDB" id="A0AAP5LNU5"/>
<organism evidence="2 3">
    <name type="scientific">Paenibacillus amylolyticus</name>
    <dbReference type="NCBI Taxonomy" id="1451"/>
    <lineage>
        <taxon>Bacteria</taxon>
        <taxon>Bacillati</taxon>
        <taxon>Bacillota</taxon>
        <taxon>Bacilli</taxon>
        <taxon>Bacillales</taxon>
        <taxon>Paenibacillaceae</taxon>
        <taxon>Paenibacillus</taxon>
    </lineage>
</organism>
<name>A0AAP5LNU5_PAEAM</name>
<keyword evidence="1" id="KW-0812">Transmembrane</keyword>
<dbReference type="EMBL" id="JAVDTR010000015">
    <property type="protein sequence ID" value="MDR6726097.1"/>
    <property type="molecule type" value="Genomic_DNA"/>
</dbReference>
<keyword evidence="1" id="KW-0472">Membrane</keyword>
<accession>A0AAP5LNU5</accession>
<gene>
    <name evidence="2" type="ORF">J2W91_004603</name>
</gene>
<dbReference type="RefSeq" id="WP_310143970.1">
    <property type="nucleotide sequence ID" value="NZ_JAVDTR010000015.1"/>
</dbReference>
<protein>
    <submittedName>
        <fullName evidence="2">Uncharacterized protein</fullName>
    </submittedName>
</protein>
<comment type="caution">
    <text evidence="2">The sequence shown here is derived from an EMBL/GenBank/DDBJ whole genome shotgun (WGS) entry which is preliminary data.</text>
</comment>
<evidence type="ECO:0000313" key="3">
    <source>
        <dbReference type="Proteomes" id="UP001254832"/>
    </source>
</evidence>
<feature type="transmembrane region" description="Helical" evidence="1">
    <location>
        <begin position="29"/>
        <end position="49"/>
    </location>
</feature>
<sequence>MNKYKREGIERLVLTGILSTISLLINTTWATACLLVVAAYSLVSGLIYIKRK</sequence>
<keyword evidence="1" id="KW-1133">Transmembrane helix</keyword>
<dbReference type="Proteomes" id="UP001254832">
    <property type="component" value="Unassembled WGS sequence"/>
</dbReference>
<evidence type="ECO:0000313" key="2">
    <source>
        <dbReference type="EMBL" id="MDR6726097.1"/>
    </source>
</evidence>
<dbReference type="PROSITE" id="PS51257">
    <property type="entry name" value="PROKAR_LIPOPROTEIN"/>
    <property type="match status" value="1"/>
</dbReference>
<proteinExistence type="predicted"/>
<reference evidence="2" key="1">
    <citation type="submission" date="2023-07" db="EMBL/GenBank/DDBJ databases">
        <title>Sorghum-associated microbial communities from plants grown in Nebraska, USA.</title>
        <authorList>
            <person name="Schachtman D."/>
        </authorList>
    </citation>
    <scope>NUCLEOTIDE SEQUENCE</scope>
    <source>
        <strain evidence="2">BE80</strain>
    </source>
</reference>